<sequence>MAKHQGGLYVAAIRHRYKDRVYVTHLLRRVYREEGRVKQETLANLSHLPAAAIEAVRACLRGEPLVPIGQALEIVQTRPHGHVAAVRAMVHRLGLPEMLDPRPSFQRNLVEALLVSRIVHPQPKLSTLGWWETTTLAEDLGLEQATKDDVYFAHDWLLARKDRVEARLARRHLSERSLVLYGALCQGPGCGKPLAWSETCA</sequence>
<accession>A0ABZ1BUJ2</accession>
<reference evidence="1 2" key="1">
    <citation type="journal article" date="2024" name="Front. Microbiol.">
        <title>Novel thermophilic genera Geochorda gen. nov. and Carboxydochorda gen. nov. from the deep terrestrial subsurface reveal the ecophysiological diversity in the class Limnochordia.</title>
        <authorList>
            <person name="Karnachuk O.V."/>
            <person name="Lukina A.P."/>
            <person name="Avakyan M.R."/>
            <person name="Kadnikov V.V."/>
            <person name="Begmatov S."/>
            <person name="Beletsky A.V."/>
            <person name="Vlasova K.G."/>
            <person name="Novikov A.A."/>
            <person name="Shcherbakova V.A."/>
            <person name="Mardanov A.V."/>
            <person name="Ravin N.V."/>
        </authorList>
    </citation>
    <scope>NUCLEOTIDE SEQUENCE [LARGE SCALE GENOMIC DNA]</scope>
    <source>
        <strain evidence="1 2">L945</strain>
    </source>
</reference>
<evidence type="ECO:0000313" key="1">
    <source>
        <dbReference type="EMBL" id="WRP16201.1"/>
    </source>
</evidence>
<dbReference type="RefSeq" id="WP_324715473.1">
    <property type="nucleotide sequence ID" value="NZ_CP141615.1"/>
</dbReference>
<dbReference type="Proteomes" id="UP001332192">
    <property type="component" value="Chromosome"/>
</dbReference>
<name>A0ABZ1BUJ2_9FIRM</name>
<gene>
    <name evidence="1" type="ORF">U7230_08800</name>
</gene>
<proteinExistence type="predicted"/>
<dbReference type="EMBL" id="CP141615">
    <property type="protein sequence ID" value="WRP16201.1"/>
    <property type="molecule type" value="Genomic_DNA"/>
</dbReference>
<protein>
    <recommendedName>
        <fullName evidence="3">Transposase</fullName>
    </recommendedName>
</protein>
<evidence type="ECO:0008006" key="3">
    <source>
        <dbReference type="Google" id="ProtNLM"/>
    </source>
</evidence>
<evidence type="ECO:0000313" key="2">
    <source>
        <dbReference type="Proteomes" id="UP001332192"/>
    </source>
</evidence>
<organism evidence="1 2">
    <name type="scientific">Carboxydichorda subterranea</name>
    <dbReference type="NCBI Taxonomy" id="3109565"/>
    <lineage>
        <taxon>Bacteria</taxon>
        <taxon>Bacillati</taxon>
        <taxon>Bacillota</taxon>
        <taxon>Limnochordia</taxon>
        <taxon>Limnochordales</taxon>
        <taxon>Geochordaceae</taxon>
        <taxon>Carboxydichorda</taxon>
    </lineage>
</organism>
<keyword evidence="2" id="KW-1185">Reference proteome</keyword>